<evidence type="ECO:0000313" key="3">
    <source>
        <dbReference type="Proteomes" id="UP000254841"/>
    </source>
</evidence>
<protein>
    <submittedName>
        <fullName evidence="2">Uncharacterized protein</fullName>
    </submittedName>
</protein>
<dbReference type="AlphaFoldDB" id="A0A377J2B5"/>
<dbReference type="EMBL" id="UGHV01000001">
    <property type="protein sequence ID" value="STO96435.1"/>
    <property type="molecule type" value="Genomic_DNA"/>
</dbReference>
<evidence type="ECO:0000313" key="2">
    <source>
        <dbReference type="EMBL" id="STO96435.1"/>
    </source>
</evidence>
<name>A0A377J2B5_9HELI</name>
<gene>
    <name evidence="2" type="ORF">NCTC12410_00247</name>
</gene>
<dbReference type="RefSeq" id="WP_115010770.1">
    <property type="nucleotide sequence ID" value="NZ_UGHV01000001.1"/>
</dbReference>
<dbReference type="Proteomes" id="UP000254841">
    <property type="component" value="Unassembled WGS sequence"/>
</dbReference>
<accession>A0A377J2B5</accession>
<feature type="compositionally biased region" description="Basic residues" evidence="1">
    <location>
        <begin position="64"/>
        <end position="73"/>
    </location>
</feature>
<sequence length="73" mass="8389">MDIKELLGFLECEKMERFQKVDSRAVNSASTEFMDCHDFAAAKQAKRSFFRKSRNDKVGGSGLPRRHYRSGSQ</sequence>
<evidence type="ECO:0000256" key="1">
    <source>
        <dbReference type="SAM" id="MobiDB-lite"/>
    </source>
</evidence>
<organism evidence="2 3">
    <name type="scientific">Helicobacter canis</name>
    <dbReference type="NCBI Taxonomy" id="29419"/>
    <lineage>
        <taxon>Bacteria</taxon>
        <taxon>Pseudomonadati</taxon>
        <taxon>Campylobacterota</taxon>
        <taxon>Epsilonproteobacteria</taxon>
        <taxon>Campylobacterales</taxon>
        <taxon>Helicobacteraceae</taxon>
        <taxon>Helicobacter</taxon>
    </lineage>
</organism>
<feature type="region of interest" description="Disordered" evidence="1">
    <location>
        <begin position="51"/>
        <end position="73"/>
    </location>
</feature>
<reference evidence="2 3" key="1">
    <citation type="submission" date="2018-06" db="EMBL/GenBank/DDBJ databases">
        <authorList>
            <consortium name="Pathogen Informatics"/>
            <person name="Doyle S."/>
        </authorList>
    </citation>
    <scope>NUCLEOTIDE SEQUENCE [LARGE SCALE GENOMIC DNA]</scope>
    <source>
        <strain evidence="2 3">NCTC12410</strain>
    </source>
</reference>
<proteinExistence type="predicted"/>